<dbReference type="InterPro" id="IPR039741">
    <property type="entry name" value="UDP-sugar_pyrophosphorylase"/>
</dbReference>
<dbReference type="FunFam" id="3.90.550.10:FF:000075">
    <property type="entry name" value="Probable UDP-N-acetylglucosamine pyrophosphorylase"/>
    <property type="match status" value="1"/>
</dbReference>
<dbReference type="OrthoDB" id="532420at2759"/>
<comment type="similarity">
    <text evidence="2">Belongs to the UDPGP type 1 family.</text>
</comment>
<evidence type="ECO:0000256" key="3">
    <source>
        <dbReference type="ARBA" id="ARBA00012457"/>
    </source>
</evidence>
<organism evidence="7 8">
    <name type="scientific">Synchytrium microbalum</name>
    <dbReference type="NCBI Taxonomy" id="1806994"/>
    <lineage>
        <taxon>Eukaryota</taxon>
        <taxon>Fungi</taxon>
        <taxon>Fungi incertae sedis</taxon>
        <taxon>Chytridiomycota</taxon>
        <taxon>Chytridiomycota incertae sedis</taxon>
        <taxon>Chytridiomycetes</taxon>
        <taxon>Synchytriales</taxon>
        <taxon>Synchytriaceae</taxon>
        <taxon>Synchytrium</taxon>
    </lineage>
</organism>
<dbReference type="EC" id="2.7.7.23" evidence="3"/>
<dbReference type="GeneID" id="42004004"/>
<evidence type="ECO:0000313" key="7">
    <source>
        <dbReference type="EMBL" id="TPX34750.1"/>
    </source>
</evidence>
<reference evidence="7 8" key="1">
    <citation type="journal article" date="2019" name="Sci. Rep.">
        <title>Comparative genomics of chytrid fungi reveal insights into the obligate biotrophic and pathogenic lifestyle of Synchytrium endobioticum.</title>
        <authorList>
            <person name="van de Vossenberg B.T.L.H."/>
            <person name="Warris S."/>
            <person name="Nguyen H.D.T."/>
            <person name="van Gent-Pelzer M.P.E."/>
            <person name="Joly D.L."/>
            <person name="van de Geest H.C."/>
            <person name="Bonants P.J.M."/>
            <person name="Smith D.S."/>
            <person name="Levesque C.A."/>
            <person name="van der Lee T.A.J."/>
        </authorList>
    </citation>
    <scope>NUCLEOTIDE SEQUENCE [LARGE SCALE GENOMIC DNA]</scope>
    <source>
        <strain evidence="7 8">JEL517</strain>
    </source>
</reference>
<dbReference type="Gene3D" id="3.90.550.10">
    <property type="entry name" value="Spore Coat Polysaccharide Biosynthesis Protein SpsA, Chain A"/>
    <property type="match status" value="1"/>
</dbReference>
<dbReference type="EMBL" id="QEAO01000012">
    <property type="protein sequence ID" value="TPX34750.1"/>
    <property type="molecule type" value="Genomic_DNA"/>
</dbReference>
<dbReference type="SUPFAM" id="SSF53448">
    <property type="entry name" value="Nucleotide-diphospho-sugar transferases"/>
    <property type="match status" value="1"/>
</dbReference>
<protein>
    <recommendedName>
        <fullName evidence="3">UDP-N-acetylglucosamine diphosphorylase</fullName>
        <ecNumber evidence="3">2.7.7.23</ecNumber>
    </recommendedName>
</protein>
<evidence type="ECO:0000256" key="5">
    <source>
        <dbReference type="ARBA" id="ARBA00022695"/>
    </source>
</evidence>
<dbReference type="InterPro" id="IPR029044">
    <property type="entry name" value="Nucleotide-diphossugar_trans"/>
</dbReference>
<evidence type="ECO:0000256" key="4">
    <source>
        <dbReference type="ARBA" id="ARBA00022679"/>
    </source>
</evidence>
<keyword evidence="4" id="KW-0808">Transferase</keyword>
<dbReference type="Proteomes" id="UP000319731">
    <property type="component" value="Unassembled WGS sequence"/>
</dbReference>
<gene>
    <name evidence="7" type="ORF">SmJEL517_g02779</name>
</gene>
<comment type="caution">
    <text evidence="7">The sequence shown here is derived from an EMBL/GenBank/DDBJ whole genome shotgun (WGS) entry which is preliminary data.</text>
</comment>
<dbReference type="AlphaFoldDB" id="A0A507BZP4"/>
<dbReference type="PANTHER" id="PTHR11952">
    <property type="entry name" value="UDP- GLUCOSE PYROPHOSPHORYLASE"/>
    <property type="match status" value="1"/>
</dbReference>
<sequence>MSSYAALKPIFDEAGQGHVFTFWDSIKDDSQKQSDLLTALSGIDPARCNRIFKNTVGGGSKDVSGGGGGIKPLPSDSVYSTITGNADEIKKWKHEGLKLISENKVGLILLAGGQGTRLGSSAPKGCYDILLPSHKSLFQLQGERIARLQKVAESTFNKPENTVIIPWYVMTSGPTRKPTESYFKEHRYFGLIPENVMFFEQGVLPAFDSTGKIFMENEYTPAVAPDGNGGIYAALRKEGVLADLSKRGIPYIHAYCVDNCLVKVADPTFMGYCVAKDAEMGCKAVPKTAPNEPVGIICIRDGKYGVVEYSEMDAALSAERDSNGGLVYQAANIANHFYTLDFLSTICSEEFEGKLDYHIARKKIKHVDLASGKMVSPDKPNGIKLEMFIFDVLPHATKVAVLQVARAEEFSPLKNAPGSPDGDSPDTSRSDIMKQHKRFLEAVGCSIVNGDEGSEDVVEISPLVSYEGEGLESFAGKSVKTPIHITSV</sequence>
<evidence type="ECO:0000313" key="8">
    <source>
        <dbReference type="Proteomes" id="UP000319731"/>
    </source>
</evidence>
<name>A0A507BZP4_9FUNG</name>
<proteinExistence type="inferred from homology"/>
<dbReference type="GO" id="GO:0003977">
    <property type="term" value="F:UDP-N-acetylglucosamine diphosphorylase activity"/>
    <property type="evidence" value="ECO:0007669"/>
    <property type="project" value="UniProtKB-EC"/>
</dbReference>
<dbReference type="PANTHER" id="PTHR11952:SF2">
    <property type="entry name" value="LD24639P"/>
    <property type="match status" value="1"/>
</dbReference>
<dbReference type="InterPro" id="IPR002618">
    <property type="entry name" value="UDPGP_fam"/>
</dbReference>
<evidence type="ECO:0000256" key="2">
    <source>
        <dbReference type="ARBA" id="ARBA00010401"/>
    </source>
</evidence>
<keyword evidence="5" id="KW-0548">Nucleotidyltransferase</keyword>
<dbReference type="Pfam" id="PF01704">
    <property type="entry name" value="UDPGP"/>
    <property type="match status" value="1"/>
</dbReference>
<keyword evidence="8" id="KW-1185">Reference proteome</keyword>
<evidence type="ECO:0000256" key="1">
    <source>
        <dbReference type="ARBA" id="ARBA00005208"/>
    </source>
</evidence>
<dbReference type="STRING" id="1806994.A0A507BZP4"/>
<dbReference type="RefSeq" id="XP_031025428.1">
    <property type="nucleotide sequence ID" value="XM_031168707.1"/>
</dbReference>
<accession>A0A507BZP4</accession>
<evidence type="ECO:0000256" key="6">
    <source>
        <dbReference type="ARBA" id="ARBA00048493"/>
    </source>
</evidence>
<comment type="pathway">
    <text evidence="1">Nucleotide-sugar biosynthesis; UDP-N-acetyl-alpha-D-glucosamine biosynthesis; UDP-N-acetyl-alpha-D-glucosamine from N-acetyl-alpha-D-glucosamine 1-phosphate: step 1/1.</text>
</comment>
<comment type="catalytic activity">
    <reaction evidence="6">
        <text>N-acetyl-alpha-D-glucosamine 1-phosphate + UTP + H(+) = UDP-N-acetyl-alpha-D-glucosamine + diphosphate</text>
        <dbReference type="Rhea" id="RHEA:13509"/>
        <dbReference type="ChEBI" id="CHEBI:15378"/>
        <dbReference type="ChEBI" id="CHEBI:33019"/>
        <dbReference type="ChEBI" id="CHEBI:46398"/>
        <dbReference type="ChEBI" id="CHEBI:57705"/>
        <dbReference type="ChEBI" id="CHEBI:57776"/>
        <dbReference type="EC" id="2.7.7.23"/>
    </reaction>
</comment>
<dbReference type="CDD" id="cd04193">
    <property type="entry name" value="UDPGlcNAc_PPase"/>
    <property type="match status" value="1"/>
</dbReference>
<dbReference type="GO" id="GO:0006048">
    <property type="term" value="P:UDP-N-acetylglucosamine biosynthetic process"/>
    <property type="evidence" value="ECO:0007669"/>
    <property type="project" value="TreeGrafter"/>
</dbReference>